<dbReference type="InterPro" id="IPR056238">
    <property type="entry name" value="YunG-like"/>
</dbReference>
<dbReference type="Pfam" id="PF13302">
    <property type="entry name" value="Acetyltransf_3"/>
    <property type="match status" value="1"/>
</dbReference>
<feature type="region of interest" description="Disordered" evidence="1">
    <location>
        <begin position="88"/>
        <end position="112"/>
    </location>
</feature>
<comment type="caution">
    <text evidence="3">The sequence shown here is derived from an EMBL/GenBank/DDBJ whole genome shotgun (WGS) entry which is preliminary data.</text>
</comment>
<dbReference type="PANTHER" id="PTHR43792">
    <property type="entry name" value="GNAT FAMILY, PUTATIVE (AFU_ORTHOLOGUE AFUA_3G00765)-RELATED-RELATED"/>
    <property type="match status" value="1"/>
</dbReference>
<organism evidence="3 4">
    <name type="scientific">Streptomyces glaucosporus</name>
    <dbReference type="NCBI Taxonomy" id="284044"/>
    <lineage>
        <taxon>Bacteria</taxon>
        <taxon>Bacillati</taxon>
        <taxon>Actinomycetota</taxon>
        <taxon>Actinomycetes</taxon>
        <taxon>Kitasatosporales</taxon>
        <taxon>Streptomycetaceae</taxon>
        <taxon>Streptomyces</taxon>
    </lineage>
</organism>
<sequence>MTVPGPAAPGSPGTPPEAAFRPAVPVTERLVPRPVERADVAARSRLWTDPEARRRLGGPVSGEVFRACERGCVGAVGLFAAALGADGPEVGSLPVEREPRRDGRTEVSYQPLPEHWGRGYGREALAAVPARALAEVTPERPEVIAVTQEADVRSRRLLEAVGMRRVDAFTEWGEPRRRRTPRPPAGRRGPDPGSGARRDLSVVPAMLPCMTSNSPAPWTLLDLDRALRDSWAADTCCPSDITRIEWTPENPAWGHCDITTLVVNDLFGGDLVVGEVFRDGRQEGYHWWNRLPSGVELDLTREQFRRGETVTGARTVERPPGPLPRRRDEYLLLRRRVAERLGPLPEPFGA</sequence>
<dbReference type="Gene3D" id="3.40.630.30">
    <property type="match status" value="1"/>
</dbReference>
<dbReference type="InterPro" id="IPR051531">
    <property type="entry name" value="N-acetyltransferase"/>
</dbReference>
<dbReference type="SUPFAM" id="SSF55729">
    <property type="entry name" value="Acyl-CoA N-acyltransferases (Nat)"/>
    <property type="match status" value="1"/>
</dbReference>
<dbReference type="Pfam" id="PF24585">
    <property type="entry name" value="YunG"/>
    <property type="match status" value="1"/>
</dbReference>
<evidence type="ECO:0000313" key="3">
    <source>
        <dbReference type="EMBL" id="GAA2383904.1"/>
    </source>
</evidence>
<gene>
    <name evidence="3" type="ORF">GCM10010420_02580</name>
</gene>
<dbReference type="InterPro" id="IPR016181">
    <property type="entry name" value="Acyl_CoA_acyltransferase"/>
</dbReference>
<feature type="region of interest" description="Disordered" evidence="1">
    <location>
        <begin position="1"/>
        <end position="25"/>
    </location>
</feature>
<feature type="compositionally biased region" description="Basic and acidic residues" evidence="1">
    <location>
        <begin position="95"/>
        <end position="105"/>
    </location>
</feature>
<evidence type="ECO:0000259" key="2">
    <source>
        <dbReference type="PROSITE" id="PS51186"/>
    </source>
</evidence>
<proteinExistence type="predicted"/>
<reference evidence="3 4" key="1">
    <citation type="journal article" date="2019" name="Int. J. Syst. Evol. Microbiol.">
        <title>The Global Catalogue of Microorganisms (GCM) 10K type strain sequencing project: providing services to taxonomists for standard genome sequencing and annotation.</title>
        <authorList>
            <consortium name="The Broad Institute Genomics Platform"/>
            <consortium name="The Broad Institute Genome Sequencing Center for Infectious Disease"/>
            <person name="Wu L."/>
            <person name="Ma J."/>
        </authorList>
    </citation>
    <scope>NUCLEOTIDE SEQUENCE [LARGE SCALE GENOMIC DNA]</scope>
    <source>
        <strain evidence="3 4">JCM 6921</strain>
    </source>
</reference>
<feature type="compositionally biased region" description="Pro residues" evidence="1">
    <location>
        <begin position="1"/>
        <end position="15"/>
    </location>
</feature>
<dbReference type="EMBL" id="BAAATJ010000001">
    <property type="protein sequence ID" value="GAA2383904.1"/>
    <property type="molecule type" value="Genomic_DNA"/>
</dbReference>
<feature type="domain" description="N-acetyltransferase" evidence="2">
    <location>
        <begin position="30"/>
        <end position="181"/>
    </location>
</feature>
<feature type="region of interest" description="Disordered" evidence="1">
    <location>
        <begin position="172"/>
        <end position="199"/>
    </location>
</feature>
<keyword evidence="4" id="KW-1185">Reference proteome</keyword>
<name>A0ABN3HNS7_9ACTN</name>
<dbReference type="Proteomes" id="UP001500058">
    <property type="component" value="Unassembled WGS sequence"/>
</dbReference>
<dbReference type="InterPro" id="IPR000182">
    <property type="entry name" value="GNAT_dom"/>
</dbReference>
<dbReference type="PANTHER" id="PTHR43792:SF1">
    <property type="entry name" value="N-ACETYLTRANSFERASE DOMAIN-CONTAINING PROTEIN"/>
    <property type="match status" value="1"/>
</dbReference>
<dbReference type="RefSeq" id="WP_425576208.1">
    <property type="nucleotide sequence ID" value="NZ_BAAATJ010000001.1"/>
</dbReference>
<protein>
    <recommendedName>
        <fullName evidence="2">N-acetyltransferase domain-containing protein</fullName>
    </recommendedName>
</protein>
<accession>A0ABN3HNS7</accession>
<evidence type="ECO:0000313" key="4">
    <source>
        <dbReference type="Proteomes" id="UP001500058"/>
    </source>
</evidence>
<evidence type="ECO:0000256" key="1">
    <source>
        <dbReference type="SAM" id="MobiDB-lite"/>
    </source>
</evidence>
<dbReference type="PROSITE" id="PS51186">
    <property type="entry name" value="GNAT"/>
    <property type="match status" value="1"/>
</dbReference>